<evidence type="ECO:0000256" key="2">
    <source>
        <dbReference type="PROSITE-ProRule" id="PRU00169"/>
    </source>
</evidence>
<dbReference type="GO" id="GO:0000160">
    <property type="term" value="P:phosphorelay signal transduction system"/>
    <property type="evidence" value="ECO:0007669"/>
    <property type="project" value="InterPro"/>
</dbReference>
<sequence>MKTRILFVDDEPNLLYGLQRLLRPMREQWEMYFATNGREAMELMQQNPCEVVVTDLFMPEQEGLETIMALRLKHPDTKIVAISGGGYQSKFTRALDIATKIVATSTLQKPFSSQQMIHVLQEVIHV</sequence>
<proteinExistence type="predicted"/>
<dbReference type="PROSITE" id="PS50110">
    <property type="entry name" value="RESPONSE_REGULATORY"/>
    <property type="match status" value="1"/>
</dbReference>
<dbReference type="InterPro" id="IPR001789">
    <property type="entry name" value="Sig_transdc_resp-reg_receiver"/>
</dbReference>
<evidence type="ECO:0000256" key="1">
    <source>
        <dbReference type="ARBA" id="ARBA00022553"/>
    </source>
</evidence>
<keyword evidence="1 2" id="KW-0597">Phosphoprotein</keyword>
<protein>
    <recommendedName>
        <fullName evidence="3">Response regulatory domain-containing protein</fullName>
    </recommendedName>
</protein>
<feature type="modified residue" description="4-aspartylphosphate" evidence="2">
    <location>
        <position position="55"/>
    </location>
</feature>
<evidence type="ECO:0000313" key="4">
    <source>
        <dbReference type="EMBL" id="ETW98213.1"/>
    </source>
</evidence>
<dbReference type="SMART" id="SM00448">
    <property type="entry name" value="REC"/>
    <property type="match status" value="1"/>
</dbReference>
<evidence type="ECO:0000259" key="3">
    <source>
        <dbReference type="PROSITE" id="PS50110"/>
    </source>
</evidence>
<dbReference type="HOGENOM" id="CLU_000445_69_8_7"/>
<dbReference type="InterPro" id="IPR050595">
    <property type="entry name" value="Bact_response_regulator"/>
</dbReference>
<accession>W4LJC6</accession>
<dbReference type="AlphaFoldDB" id="W4LJC6"/>
<keyword evidence="5" id="KW-1185">Reference proteome</keyword>
<dbReference type="SUPFAM" id="SSF52172">
    <property type="entry name" value="CheY-like"/>
    <property type="match status" value="1"/>
</dbReference>
<dbReference type="Gene3D" id="3.40.50.2300">
    <property type="match status" value="1"/>
</dbReference>
<reference evidence="4 5" key="1">
    <citation type="journal article" date="2014" name="Nature">
        <title>An environmental bacterial taxon with a large and distinct metabolic repertoire.</title>
        <authorList>
            <person name="Wilson M.C."/>
            <person name="Mori T."/>
            <person name="Ruckert C."/>
            <person name="Uria A.R."/>
            <person name="Helf M.J."/>
            <person name="Takada K."/>
            <person name="Gernert C."/>
            <person name="Steffens U.A."/>
            <person name="Heycke N."/>
            <person name="Schmitt S."/>
            <person name="Rinke C."/>
            <person name="Helfrich E.J."/>
            <person name="Brachmann A.O."/>
            <person name="Gurgui C."/>
            <person name="Wakimoto T."/>
            <person name="Kracht M."/>
            <person name="Crusemann M."/>
            <person name="Hentschel U."/>
            <person name="Abe I."/>
            <person name="Matsunaga S."/>
            <person name="Kalinowski J."/>
            <person name="Takeyama H."/>
            <person name="Piel J."/>
        </authorList>
    </citation>
    <scope>NUCLEOTIDE SEQUENCE [LARGE SCALE GENOMIC DNA]</scope>
    <source>
        <strain evidence="5">TSY1</strain>
    </source>
</reference>
<organism evidence="4 5">
    <name type="scientific">Entotheonella factor</name>
    <dbReference type="NCBI Taxonomy" id="1429438"/>
    <lineage>
        <taxon>Bacteria</taxon>
        <taxon>Pseudomonadati</taxon>
        <taxon>Nitrospinota/Tectimicrobiota group</taxon>
        <taxon>Candidatus Tectimicrobiota</taxon>
        <taxon>Candidatus Entotheonellia</taxon>
        <taxon>Candidatus Entotheonellales</taxon>
        <taxon>Candidatus Entotheonellaceae</taxon>
        <taxon>Candidatus Entotheonella</taxon>
    </lineage>
</organism>
<name>W4LJC6_ENTF1</name>
<dbReference type="InterPro" id="IPR011006">
    <property type="entry name" value="CheY-like_superfamily"/>
</dbReference>
<dbReference type="PANTHER" id="PTHR44591">
    <property type="entry name" value="STRESS RESPONSE REGULATOR PROTEIN 1"/>
    <property type="match status" value="1"/>
</dbReference>
<dbReference type="Pfam" id="PF00072">
    <property type="entry name" value="Response_reg"/>
    <property type="match status" value="1"/>
</dbReference>
<dbReference type="Proteomes" id="UP000019141">
    <property type="component" value="Unassembled WGS sequence"/>
</dbReference>
<gene>
    <name evidence="4" type="ORF">ETSY1_19805</name>
</gene>
<feature type="domain" description="Response regulatory" evidence="3">
    <location>
        <begin position="4"/>
        <end position="124"/>
    </location>
</feature>
<evidence type="ECO:0000313" key="5">
    <source>
        <dbReference type="Proteomes" id="UP000019141"/>
    </source>
</evidence>
<comment type="caution">
    <text evidence="4">The sequence shown here is derived from an EMBL/GenBank/DDBJ whole genome shotgun (WGS) entry which is preliminary data.</text>
</comment>
<dbReference type="EMBL" id="AZHW01000577">
    <property type="protein sequence ID" value="ETW98213.1"/>
    <property type="molecule type" value="Genomic_DNA"/>
</dbReference>
<dbReference type="PANTHER" id="PTHR44591:SF23">
    <property type="entry name" value="CHEY SUBFAMILY"/>
    <property type="match status" value="1"/>
</dbReference>